<feature type="region of interest" description="Disordered" evidence="1">
    <location>
        <begin position="1"/>
        <end position="107"/>
    </location>
</feature>
<comment type="caution">
    <text evidence="2">The sequence shown here is derived from an EMBL/GenBank/DDBJ whole genome shotgun (WGS) entry which is preliminary data.</text>
</comment>
<gene>
    <name evidence="2" type="ORF">C2G38_2169018</name>
</gene>
<dbReference type="Proteomes" id="UP000266673">
    <property type="component" value="Unassembled WGS sequence"/>
</dbReference>
<protein>
    <submittedName>
        <fullName evidence="2">Uncharacterized protein</fullName>
    </submittedName>
</protein>
<evidence type="ECO:0000256" key="1">
    <source>
        <dbReference type="SAM" id="MobiDB-lite"/>
    </source>
</evidence>
<feature type="compositionally biased region" description="Basic and acidic residues" evidence="1">
    <location>
        <begin position="1"/>
        <end position="11"/>
    </location>
</feature>
<feature type="compositionally biased region" description="Low complexity" evidence="1">
    <location>
        <begin position="84"/>
        <end position="95"/>
    </location>
</feature>
<dbReference type="OrthoDB" id="2409700at2759"/>
<organism evidence="2 3">
    <name type="scientific">Gigaspora rosea</name>
    <dbReference type="NCBI Taxonomy" id="44941"/>
    <lineage>
        <taxon>Eukaryota</taxon>
        <taxon>Fungi</taxon>
        <taxon>Fungi incertae sedis</taxon>
        <taxon>Mucoromycota</taxon>
        <taxon>Glomeromycotina</taxon>
        <taxon>Glomeromycetes</taxon>
        <taxon>Diversisporales</taxon>
        <taxon>Gigasporaceae</taxon>
        <taxon>Gigaspora</taxon>
    </lineage>
</organism>
<accession>A0A397VQQ6</accession>
<name>A0A397VQQ6_9GLOM</name>
<reference evidence="2 3" key="1">
    <citation type="submission" date="2018-06" db="EMBL/GenBank/DDBJ databases">
        <title>Comparative genomics reveals the genomic features of Rhizophagus irregularis, R. cerebriforme, R. diaphanum and Gigaspora rosea, and their symbiotic lifestyle signature.</title>
        <authorList>
            <person name="Morin E."/>
            <person name="San Clemente H."/>
            <person name="Chen E.C.H."/>
            <person name="De La Providencia I."/>
            <person name="Hainaut M."/>
            <person name="Kuo A."/>
            <person name="Kohler A."/>
            <person name="Murat C."/>
            <person name="Tang N."/>
            <person name="Roy S."/>
            <person name="Loubradou J."/>
            <person name="Henrissat B."/>
            <person name="Grigoriev I.V."/>
            <person name="Corradi N."/>
            <person name="Roux C."/>
            <person name="Martin F.M."/>
        </authorList>
    </citation>
    <scope>NUCLEOTIDE SEQUENCE [LARGE SCALE GENOMIC DNA]</scope>
    <source>
        <strain evidence="2 3">DAOM 194757</strain>
    </source>
</reference>
<feature type="compositionally biased region" description="Polar residues" evidence="1">
    <location>
        <begin position="58"/>
        <end position="81"/>
    </location>
</feature>
<evidence type="ECO:0000313" key="3">
    <source>
        <dbReference type="Proteomes" id="UP000266673"/>
    </source>
</evidence>
<dbReference type="EMBL" id="QKWP01000223">
    <property type="protein sequence ID" value="RIB24268.1"/>
    <property type="molecule type" value="Genomic_DNA"/>
</dbReference>
<keyword evidence="3" id="KW-1185">Reference proteome</keyword>
<sequence>MKKKRVNEESRLANNDDADQRTSVKKKRVNEESRLANNDDTDQRTSVKKKRVNKESHLANNDNVNQPSHSYTSNNINSQRVHVSDNSSDEASSSSIRNKSLSDQRLLTSRTSPPLLLRSHSPESLYDQQSLIPNIALFSQIKEHSFHNTDYQQLPTSKVTNVSSLSLIGPFKSNLKICLYLVKHPSLINLALSMMKADGQEAAITCGKVVDKFSALPERHHMDVTDVQKTFRDQAENVDKFSNFIRSAFKLFVQEDLLDKDVVNEFKKNLNLLTVDMRIFTADGNETLQQLDLWSFLKLD</sequence>
<evidence type="ECO:0000313" key="2">
    <source>
        <dbReference type="EMBL" id="RIB24268.1"/>
    </source>
</evidence>
<proteinExistence type="predicted"/>
<dbReference type="AlphaFoldDB" id="A0A397VQQ6"/>